<organism evidence="8 9">
    <name type="scientific">Rhipicephalus sanguineus</name>
    <name type="common">Brown dog tick</name>
    <name type="synonym">Ixodes sanguineus</name>
    <dbReference type="NCBI Taxonomy" id="34632"/>
    <lineage>
        <taxon>Eukaryota</taxon>
        <taxon>Metazoa</taxon>
        <taxon>Ecdysozoa</taxon>
        <taxon>Arthropoda</taxon>
        <taxon>Chelicerata</taxon>
        <taxon>Arachnida</taxon>
        <taxon>Acari</taxon>
        <taxon>Parasitiformes</taxon>
        <taxon>Ixodida</taxon>
        <taxon>Ixodoidea</taxon>
        <taxon>Ixodidae</taxon>
        <taxon>Rhipicephalinae</taxon>
        <taxon>Rhipicephalus</taxon>
        <taxon>Rhipicephalus</taxon>
    </lineage>
</organism>
<dbReference type="GO" id="GO:0005737">
    <property type="term" value="C:cytoplasm"/>
    <property type="evidence" value="ECO:0007669"/>
    <property type="project" value="InterPro"/>
</dbReference>
<sequence>MKARTEQVISRCMAKLSEGRVSRKERDHEEMHTLFGKLKELVPTMPRNKKLTKLDIIQNVIDYILDLEIALETHPANFSSSRPSASAASPVRHPLGVLPPSANSALNTCSPKEVSNTDKPLVISRSCCRQRCRQIVRVSC</sequence>
<evidence type="ECO:0000313" key="8">
    <source>
        <dbReference type="EMBL" id="KAH7976850.1"/>
    </source>
</evidence>
<dbReference type="GO" id="GO:0046983">
    <property type="term" value="F:protein dimerization activity"/>
    <property type="evidence" value="ECO:0007669"/>
    <property type="project" value="InterPro"/>
</dbReference>
<keyword evidence="4" id="KW-0804">Transcription</keyword>
<comment type="subcellular location">
    <subcellularLocation>
        <location evidence="1">Nucleus</location>
    </subcellularLocation>
</comment>
<evidence type="ECO:0000256" key="1">
    <source>
        <dbReference type="ARBA" id="ARBA00004123"/>
    </source>
</evidence>
<dbReference type="Pfam" id="PF00010">
    <property type="entry name" value="HLH"/>
    <property type="match status" value="1"/>
</dbReference>
<evidence type="ECO:0000256" key="2">
    <source>
        <dbReference type="ARBA" id="ARBA00022491"/>
    </source>
</evidence>
<dbReference type="OrthoDB" id="10047910at2759"/>
<dbReference type="SUPFAM" id="SSF47459">
    <property type="entry name" value="HLH, helix-loop-helix DNA-binding domain"/>
    <property type="match status" value="1"/>
</dbReference>
<evidence type="ECO:0000256" key="4">
    <source>
        <dbReference type="ARBA" id="ARBA00023163"/>
    </source>
</evidence>
<keyword evidence="9" id="KW-1185">Reference proteome</keyword>
<keyword evidence="2" id="KW-0678">Repressor</keyword>
<dbReference type="InterPro" id="IPR011598">
    <property type="entry name" value="bHLH_dom"/>
</dbReference>
<dbReference type="SMART" id="SM00353">
    <property type="entry name" value="HLH"/>
    <property type="match status" value="1"/>
</dbReference>
<name>A0A9D4QEA5_RHISA</name>
<accession>A0A9D4QEA5</accession>
<proteinExistence type="predicted"/>
<dbReference type="PANTHER" id="PTHR11723:SF17">
    <property type="entry name" value="PROTEIN EXTRA-MACROCHAETAE"/>
    <property type="match status" value="1"/>
</dbReference>
<feature type="compositionally biased region" description="Low complexity" evidence="6">
    <location>
        <begin position="77"/>
        <end position="90"/>
    </location>
</feature>
<dbReference type="InterPro" id="IPR026052">
    <property type="entry name" value="DNA-bd_prot-inh"/>
</dbReference>
<dbReference type="GO" id="GO:0000122">
    <property type="term" value="P:negative regulation of transcription by RNA polymerase II"/>
    <property type="evidence" value="ECO:0007669"/>
    <property type="project" value="InterPro"/>
</dbReference>
<dbReference type="EMBL" id="JABSTV010001246">
    <property type="protein sequence ID" value="KAH7976850.1"/>
    <property type="molecule type" value="Genomic_DNA"/>
</dbReference>
<evidence type="ECO:0000256" key="5">
    <source>
        <dbReference type="ARBA" id="ARBA00023242"/>
    </source>
</evidence>
<dbReference type="GO" id="GO:0032922">
    <property type="term" value="P:circadian regulation of gene expression"/>
    <property type="evidence" value="ECO:0007669"/>
    <property type="project" value="TreeGrafter"/>
</dbReference>
<evidence type="ECO:0000259" key="7">
    <source>
        <dbReference type="PROSITE" id="PS50888"/>
    </source>
</evidence>
<dbReference type="GO" id="GO:0005634">
    <property type="term" value="C:nucleus"/>
    <property type="evidence" value="ECO:0007669"/>
    <property type="project" value="UniProtKB-SubCell"/>
</dbReference>
<feature type="domain" description="BHLH" evidence="7">
    <location>
        <begin position="15"/>
        <end position="67"/>
    </location>
</feature>
<evidence type="ECO:0000256" key="3">
    <source>
        <dbReference type="ARBA" id="ARBA00023015"/>
    </source>
</evidence>
<dbReference type="InterPro" id="IPR036638">
    <property type="entry name" value="HLH_DNA-bd_sf"/>
</dbReference>
<dbReference type="Gene3D" id="4.10.280.10">
    <property type="entry name" value="Helix-loop-helix DNA-binding domain"/>
    <property type="match status" value="1"/>
</dbReference>
<dbReference type="PROSITE" id="PS50888">
    <property type="entry name" value="BHLH"/>
    <property type="match status" value="1"/>
</dbReference>
<comment type="caution">
    <text evidence="8">The sequence shown here is derived from an EMBL/GenBank/DDBJ whole genome shotgun (WGS) entry which is preliminary data.</text>
</comment>
<protein>
    <recommendedName>
        <fullName evidence="7">BHLH domain-containing protein</fullName>
    </recommendedName>
</protein>
<keyword evidence="5" id="KW-0539">Nucleus</keyword>
<reference evidence="8" key="1">
    <citation type="journal article" date="2020" name="Cell">
        <title>Large-Scale Comparative Analyses of Tick Genomes Elucidate Their Genetic Diversity and Vector Capacities.</title>
        <authorList>
            <consortium name="Tick Genome and Microbiome Consortium (TIGMIC)"/>
            <person name="Jia N."/>
            <person name="Wang J."/>
            <person name="Shi W."/>
            <person name="Du L."/>
            <person name="Sun Y."/>
            <person name="Zhan W."/>
            <person name="Jiang J.F."/>
            <person name="Wang Q."/>
            <person name="Zhang B."/>
            <person name="Ji P."/>
            <person name="Bell-Sakyi L."/>
            <person name="Cui X.M."/>
            <person name="Yuan T.T."/>
            <person name="Jiang B.G."/>
            <person name="Yang W.F."/>
            <person name="Lam T.T."/>
            <person name="Chang Q.C."/>
            <person name="Ding S.J."/>
            <person name="Wang X.J."/>
            <person name="Zhu J.G."/>
            <person name="Ruan X.D."/>
            <person name="Zhao L."/>
            <person name="Wei J.T."/>
            <person name="Ye R.Z."/>
            <person name="Que T.C."/>
            <person name="Du C.H."/>
            <person name="Zhou Y.H."/>
            <person name="Cheng J.X."/>
            <person name="Dai P.F."/>
            <person name="Guo W.B."/>
            <person name="Han X.H."/>
            <person name="Huang E.J."/>
            <person name="Li L.F."/>
            <person name="Wei W."/>
            <person name="Gao Y.C."/>
            <person name="Liu J.Z."/>
            <person name="Shao H.Z."/>
            <person name="Wang X."/>
            <person name="Wang C.C."/>
            <person name="Yang T.C."/>
            <person name="Huo Q.B."/>
            <person name="Li W."/>
            <person name="Chen H.Y."/>
            <person name="Chen S.E."/>
            <person name="Zhou L.G."/>
            <person name="Ni X.B."/>
            <person name="Tian J.H."/>
            <person name="Sheng Y."/>
            <person name="Liu T."/>
            <person name="Pan Y.S."/>
            <person name="Xia L.Y."/>
            <person name="Li J."/>
            <person name="Zhao F."/>
            <person name="Cao W.C."/>
        </authorList>
    </citation>
    <scope>NUCLEOTIDE SEQUENCE</scope>
    <source>
        <strain evidence="8">Rsan-2018</strain>
    </source>
</reference>
<dbReference type="VEuPathDB" id="VectorBase:RSAN_042575"/>
<dbReference type="GO" id="GO:0030154">
    <property type="term" value="P:cell differentiation"/>
    <property type="evidence" value="ECO:0007669"/>
    <property type="project" value="TreeGrafter"/>
</dbReference>
<gene>
    <name evidence="8" type="ORF">HPB52_020538</name>
</gene>
<dbReference type="PANTHER" id="PTHR11723">
    <property type="entry name" value="DNA-BINDING PROTEIN INHIBITOR"/>
    <property type="match status" value="1"/>
</dbReference>
<dbReference type="CDD" id="cd19684">
    <property type="entry name" value="bHLH_dnHLH_ID"/>
    <property type="match status" value="1"/>
</dbReference>
<reference evidence="8" key="2">
    <citation type="submission" date="2021-09" db="EMBL/GenBank/DDBJ databases">
        <authorList>
            <person name="Jia N."/>
            <person name="Wang J."/>
            <person name="Shi W."/>
            <person name="Du L."/>
            <person name="Sun Y."/>
            <person name="Zhan W."/>
            <person name="Jiang J."/>
            <person name="Wang Q."/>
            <person name="Zhang B."/>
            <person name="Ji P."/>
            <person name="Sakyi L.B."/>
            <person name="Cui X."/>
            <person name="Yuan T."/>
            <person name="Jiang B."/>
            <person name="Yang W."/>
            <person name="Lam T.T.-Y."/>
            <person name="Chang Q."/>
            <person name="Ding S."/>
            <person name="Wang X."/>
            <person name="Zhu J."/>
            <person name="Ruan X."/>
            <person name="Zhao L."/>
            <person name="Wei J."/>
            <person name="Que T."/>
            <person name="Du C."/>
            <person name="Cheng J."/>
            <person name="Dai P."/>
            <person name="Han X."/>
            <person name="Huang E."/>
            <person name="Gao Y."/>
            <person name="Liu J."/>
            <person name="Shao H."/>
            <person name="Ye R."/>
            <person name="Li L."/>
            <person name="Wei W."/>
            <person name="Wang X."/>
            <person name="Wang C."/>
            <person name="Huo Q."/>
            <person name="Li W."/>
            <person name="Guo W."/>
            <person name="Chen H."/>
            <person name="Chen S."/>
            <person name="Zhou L."/>
            <person name="Zhou L."/>
            <person name="Ni X."/>
            <person name="Tian J."/>
            <person name="Zhou Y."/>
            <person name="Sheng Y."/>
            <person name="Liu T."/>
            <person name="Pan Y."/>
            <person name="Xia L."/>
            <person name="Li J."/>
            <person name="Zhao F."/>
            <person name="Cao W."/>
        </authorList>
    </citation>
    <scope>NUCLEOTIDE SEQUENCE</scope>
    <source>
        <strain evidence="8">Rsan-2018</strain>
        <tissue evidence="8">Larvae</tissue>
    </source>
</reference>
<evidence type="ECO:0000313" key="9">
    <source>
        <dbReference type="Proteomes" id="UP000821837"/>
    </source>
</evidence>
<dbReference type="AlphaFoldDB" id="A0A9D4QEA5"/>
<dbReference type="Proteomes" id="UP000821837">
    <property type="component" value="Chromosome 10"/>
</dbReference>
<feature type="region of interest" description="Disordered" evidence="6">
    <location>
        <begin position="77"/>
        <end position="96"/>
    </location>
</feature>
<keyword evidence="3" id="KW-0805">Transcription regulation</keyword>
<evidence type="ECO:0000256" key="6">
    <source>
        <dbReference type="SAM" id="MobiDB-lite"/>
    </source>
</evidence>